<dbReference type="EMBL" id="BK015974">
    <property type="protein sequence ID" value="DAF87953.1"/>
    <property type="molecule type" value="Genomic_DNA"/>
</dbReference>
<name>A0A8S5U0G5_9CAUD</name>
<protein>
    <submittedName>
        <fullName evidence="1">Uncharacterized protein</fullName>
    </submittedName>
</protein>
<organism evidence="1">
    <name type="scientific">Siphoviridae sp. ctNEy24</name>
    <dbReference type="NCBI Taxonomy" id="2825466"/>
    <lineage>
        <taxon>Viruses</taxon>
        <taxon>Duplodnaviria</taxon>
        <taxon>Heunggongvirae</taxon>
        <taxon>Uroviricota</taxon>
        <taxon>Caudoviricetes</taxon>
    </lineage>
</organism>
<accession>A0A8S5U0G5</accession>
<evidence type="ECO:0000313" key="1">
    <source>
        <dbReference type="EMBL" id="DAF87953.1"/>
    </source>
</evidence>
<proteinExistence type="predicted"/>
<reference evidence="1" key="1">
    <citation type="journal article" date="2021" name="Proc. Natl. Acad. Sci. U.S.A.">
        <title>A Catalog of Tens of Thousands of Viruses from Human Metagenomes Reveals Hidden Associations with Chronic Diseases.</title>
        <authorList>
            <person name="Tisza M.J."/>
            <person name="Buck C.B."/>
        </authorList>
    </citation>
    <scope>NUCLEOTIDE SEQUENCE</scope>
    <source>
        <strain evidence="1">CtNEy24</strain>
    </source>
</reference>
<sequence length="78" mass="9241">MGREPFAEIRKVSYWNYRLYAIERGRLNAYLFFIHRALLPNSLAYRAPYSVFCTSIVSLYSERKSLLYARSNRLARVA</sequence>